<feature type="signal peptide" evidence="2">
    <location>
        <begin position="1"/>
        <end position="25"/>
    </location>
</feature>
<evidence type="ECO:0000313" key="4">
    <source>
        <dbReference type="Proteomes" id="UP001197247"/>
    </source>
</evidence>
<evidence type="ECO:0000256" key="1">
    <source>
        <dbReference type="SAM" id="MobiDB-lite"/>
    </source>
</evidence>
<reference evidence="3 4" key="1">
    <citation type="submission" date="2021-05" db="EMBL/GenBank/DDBJ databases">
        <title>Kineosporia and Streptomyces sp. nov. two new marine actinobacteria isolated from Coral.</title>
        <authorList>
            <person name="Buangrab K."/>
            <person name="Sutthacheep M."/>
            <person name="Yeemin T."/>
            <person name="Harunari E."/>
            <person name="Igarashi Y."/>
            <person name="Kanchanasin P."/>
            <person name="Tanasupawat S."/>
            <person name="Phongsopitanun W."/>
        </authorList>
    </citation>
    <scope>NUCLEOTIDE SEQUENCE [LARGE SCALE GENOMIC DNA]</scope>
    <source>
        <strain evidence="3 4">J2-2</strain>
    </source>
</reference>
<evidence type="ECO:0000256" key="2">
    <source>
        <dbReference type="SAM" id="SignalP"/>
    </source>
</evidence>
<feature type="region of interest" description="Disordered" evidence="1">
    <location>
        <begin position="22"/>
        <end position="46"/>
    </location>
</feature>
<feature type="chain" id="PRO_5046347214" description="Lipoprotein" evidence="2">
    <location>
        <begin position="26"/>
        <end position="131"/>
    </location>
</feature>
<accession>A0ABS5TQR7</accession>
<dbReference type="EMBL" id="JAHBAY010000011">
    <property type="protein sequence ID" value="MBT0772149.1"/>
    <property type="molecule type" value="Genomic_DNA"/>
</dbReference>
<feature type="compositionally biased region" description="Polar residues" evidence="1">
    <location>
        <begin position="22"/>
        <end position="42"/>
    </location>
</feature>
<dbReference type="PROSITE" id="PS51257">
    <property type="entry name" value="PROKAR_LIPOPROTEIN"/>
    <property type="match status" value="1"/>
</dbReference>
<dbReference type="RefSeq" id="WP_214158508.1">
    <property type="nucleotide sequence ID" value="NZ_JAHBAY010000011.1"/>
</dbReference>
<sequence>MRPLATPIAALALLLTACTTSESDAQPASESGPQQASESGPRQATACVTGDDLAASLNDPRVTRVEVLDDCARVSVATTLADDEPGLGLLVCEAAGERAYAAAPHVTRVAVLSENGSELAGGTRESDCTAG</sequence>
<organism evidence="3 4">
    <name type="scientific">Kineosporia corallincola</name>
    <dbReference type="NCBI Taxonomy" id="2835133"/>
    <lineage>
        <taxon>Bacteria</taxon>
        <taxon>Bacillati</taxon>
        <taxon>Actinomycetota</taxon>
        <taxon>Actinomycetes</taxon>
        <taxon>Kineosporiales</taxon>
        <taxon>Kineosporiaceae</taxon>
        <taxon>Kineosporia</taxon>
    </lineage>
</organism>
<proteinExistence type="predicted"/>
<comment type="caution">
    <text evidence="3">The sequence shown here is derived from an EMBL/GenBank/DDBJ whole genome shotgun (WGS) entry which is preliminary data.</text>
</comment>
<name>A0ABS5TQR7_9ACTN</name>
<gene>
    <name evidence="3" type="ORF">KIH74_24610</name>
</gene>
<protein>
    <recommendedName>
        <fullName evidence="5">Lipoprotein</fullName>
    </recommendedName>
</protein>
<dbReference type="Proteomes" id="UP001197247">
    <property type="component" value="Unassembled WGS sequence"/>
</dbReference>
<keyword evidence="4" id="KW-1185">Reference proteome</keyword>
<evidence type="ECO:0008006" key="5">
    <source>
        <dbReference type="Google" id="ProtNLM"/>
    </source>
</evidence>
<keyword evidence="2" id="KW-0732">Signal</keyword>
<evidence type="ECO:0000313" key="3">
    <source>
        <dbReference type="EMBL" id="MBT0772149.1"/>
    </source>
</evidence>